<sequence>MFIAIGLMFLGIAAGFLLRGKPLATLLTRCVSPAIVLLLFALGISVGGNSILMAALPELGGTAIVLTLAGIAGSLVCVLCIRRFFRQPPEPAALTLLSAAASSDGMASPASGNKDARS</sequence>
<evidence type="ECO:0000256" key="1">
    <source>
        <dbReference type="SAM" id="Phobius"/>
    </source>
</evidence>
<dbReference type="Proteomes" id="UP000539075">
    <property type="component" value="Unassembled WGS sequence"/>
</dbReference>
<dbReference type="Pfam" id="PF03956">
    <property type="entry name" value="Lys_export"/>
    <property type="match status" value="1"/>
</dbReference>
<keyword evidence="3" id="KW-1185">Reference proteome</keyword>
<protein>
    <recommendedName>
        <fullName evidence="4">DUF340 domain-containing protein</fullName>
    </recommendedName>
</protein>
<accession>A0A7W8FH93</accession>
<dbReference type="EMBL" id="JACHGO010000004">
    <property type="protein sequence ID" value="MBB5143612.1"/>
    <property type="molecule type" value="Genomic_DNA"/>
</dbReference>
<keyword evidence="1" id="KW-0812">Transmembrane</keyword>
<proteinExistence type="predicted"/>
<gene>
    <name evidence="2" type="ORF">HNQ38_001709</name>
</gene>
<evidence type="ECO:0000313" key="2">
    <source>
        <dbReference type="EMBL" id="MBB5143612.1"/>
    </source>
</evidence>
<dbReference type="InterPro" id="IPR005642">
    <property type="entry name" value="LysO"/>
</dbReference>
<comment type="caution">
    <text evidence="2">The sequence shown here is derived from an EMBL/GenBank/DDBJ whole genome shotgun (WGS) entry which is preliminary data.</text>
</comment>
<keyword evidence="1" id="KW-1133">Transmembrane helix</keyword>
<feature type="transmembrane region" description="Helical" evidence="1">
    <location>
        <begin position="63"/>
        <end position="85"/>
    </location>
</feature>
<feature type="transmembrane region" description="Helical" evidence="1">
    <location>
        <begin position="36"/>
        <end position="56"/>
    </location>
</feature>
<keyword evidence="1" id="KW-0472">Membrane</keyword>
<evidence type="ECO:0008006" key="4">
    <source>
        <dbReference type="Google" id="ProtNLM"/>
    </source>
</evidence>
<dbReference type="RefSeq" id="WP_183719257.1">
    <property type="nucleotide sequence ID" value="NZ_JACHGO010000004.1"/>
</dbReference>
<dbReference type="GO" id="GO:0015661">
    <property type="term" value="F:L-lysine efflux transmembrane transporter activity"/>
    <property type="evidence" value="ECO:0007669"/>
    <property type="project" value="InterPro"/>
</dbReference>
<name>A0A7W8FH93_9BACT</name>
<evidence type="ECO:0000313" key="3">
    <source>
        <dbReference type="Proteomes" id="UP000539075"/>
    </source>
</evidence>
<organism evidence="2 3">
    <name type="scientific">Desulfovibrio intestinalis</name>
    <dbReference type="NCBI Taxonomy" id="58621"/>
    <lineage>
        <taxon>Bacteria</taxon>
        <taxon>Pseudomonadati</taxon>
        <taxon>Thermodesulfobacteriota</taxon>
        <taxon>Desulfovibrionia</taxon>
        <taxon>Desulfovibrionales</taxon>
        <taxon>Desulfovibrionaceae</taxon>
        <taxon>Desulfovibrio</taxon>
    </lineage>
</organism>
<reference evidence="2 3" key="1">
    <citation type="submission" date="2020-08" db="EMBL/GenBank/DDBJ databases">
        <title>Genomic Encyclopedia of Type Strains, Phase IV (KMG-IV): sequencing the most valuable type-strain genomes for metagenomic binning, comparative biology and taxonomic classification.</title>
        <authorList>
            <person name="Goeker M."/>
        </authorList>
    </citation>
    <scope>NUCLEOTIDE SEQUENCE [LARGE SCALE GENOMIC DNA]</scope>
    <source>
        <strain evidence="2 3">DSM 11275</strain>
    </source>
</reference>
<dbReference type="AlphaFoldDB" id="A0A7W8FH93"/>